<dbReference type="InterPro" id="IPR014922">
    <property type="entry name" value="YdhG-like"/>
</dbReference>
<comment type="caution">
    <text evidence="2">The sequence shown here is derived from an EMBL/GenBank/DDBJ whole genome shotgun (WGS) entry which is preliminary data.</text>
</comment>
<dbReference type="AlphaFoldDB" id="A0A371K319"/>
<feature type="domain" description="YdhG-like" evidence="1">
    <location>
        <begin position="20"/>
        <end position="113"/>
    </location>
</feature>
<dbReference type="Proteomes" id="UP000264492">
    <property type="component" value="Unassembled WGS sequence"/>
</dbReference>
<name>A0A371K319_9GAMM</name>
<dbReference type="Pfam" id="PF13376">
    <property type="entry name" value="OmdA"/>
    <property type="match status" value="1"/>
</dbReference>
<accession>A0A371K319</accession>
<evidence type="ECO:0000313" key="3">
    <source>
        <dbReference type="Proteomes" id="UP000264492"/>
    </source>
</evidence>
<keyword evidence="3" id="KW-1185">Reference proteome</keyword>
<dbReference type="SUPFAM" id="SSF159888">
    <property type="entry name" value="YdhG-like"/>
    <property type="match status" value="1"/>
</dbReference>
<dbReference type="OrthoDB" id="7619808at2"/>
<sequence>MVQTDPRIDAYIARAAEFARPILEHLRGVVRQACPQAEETLKWGMPTFTYQGKILCGMAAFKQHASFGFWQGANIVGPDGAQGDEAMGQFGRLTRVADLPGKRVLSGYVKQAMALIDAGATRPGAKRGAPKPPLEVPADLAAALKKNAAARKTFEAFPPSHRREYVEWLTEAKREATRLKRLQQTLEWLAEGKPRNWKYMGT</sequence>
<proteinExistence type="predicted"/>
<evidence type="ECO:0000313" key="2">
    <source>
        <dbReference type="EMBL" id="RDZ28260.1"/>
    </source>
</evidence>
<organism evidence="2 3">
    <name type="scientific">Lysobacter silvisoli</name>
    <dbReference type="NCBI Taxonomy" id="2293254"/>
    <lineage>
        <taxon>Bacteria</taxon>
        <taxon>Pseudomonadati</taxon>
        <taxon>Pseudomonadota</taxon>
        <taxon>Gammaproteobacteria</taxon>
        <taxon>Lysobacterales</taxon>
        <taxon>Lysobacteraceae</taxon>
        <taxon>Lysobacter</taxon>
    </lineage>
</organism>
<evidence type="ECO:0000259" key="1">
    <source>
        <dbReference type="Pfam" id="PF08818"/>
    </source>
</evidence>
<dbReference type="Gene3D" id="3.90.1150.200">
    <property type="match status" value="1"/>
</dbReference>
<gene>
    <name evidence="2" type="ORF">DX914_03695</name>
</gene>
<dbReference type="Pfam" id="PF08818">
    <property type="entry name" value="DUF1801"/>
    <property type="match status" value="1"/>
</dbReference>
<protein>
    <recommendedName>
        <fullName evidence="1">YdhG-like domain-containing protein</fullName>
    </recommendedName>
</protein>
<reference evidence="2 3" key="1">
    <citation type="submission" date="2018-08" db="EMBL/GenBank/DDBJ databases">
        <title>Lysobacter sp. zong2l5, whole genome shotgun sequence.</title>
        <authorList>
            <person name="Zhang X."/>
            <person name="Feng G."/>
            <person name="Zhu H."/>
        </authorList>
    </citation>
    <scope>NUCLEOTIDE SEQUENCE [LARGE SCALE GENOMIC DNA]</scope>
    <source>
        <strain evidence="3">zong2l5</strain>
    </source>
</reference>
<dbReference type="RefSeq" id="WP_115857702.1">
    <property type="nucleotide sequence ID" value="NZ_QTSU01000001.1"/>
</dbReference>
<dbReference type="EMBL" id="QTSU01000001">
    <property type="protein sequence ID" value="RDZ28260.1"/>
    <property type="molecule type" value="Genomic_DNA"/>
</dbReference>